<proteinExistence type="predicted"/>
<comment type="caution">
    <text evidence="5">The sequence shown here is derived from an EMBL/GenBank/DDBJ whole genome shotgun (WGS) entry which is preliminary data.</text>
</comment>
<dbReference type="Gene3D" id="1.20.245.10">
    <property type="entry name" value="Lipoxygenase-1, Domain 5"/>
    <property type="match status" value="1"/>
</dbReference>
<dbReference type="PANTHER" id="PTHR11771">
    <property type="entry name" value="LIPOXYGENASE"/>
    <property type="match status" value="1"/>
</dbReference>
<keyword evidence="1" id="KW-0479">Metal-binding</keyword>
<evidence type="ECO:0000256" key="2">
    <source>
        <dbReference type="ARBA" id="ARBA00022964"/>
    </source>
</evidence>
<name>A0ABV0R994_9TELE</name>
<dbReference type="Proteomes" id="UP001434883">
    <property type="component" value="Unassembled WGS sequence"/>
</dbReference>
<dbReference type="InterPro" id="IPR013819">
    <property type="entry name" value="LipOase_C"/>
</dbReference>
<evidence type="ECO:0000313" key="6">
    <source>
        <dbReference type="Proteomes" id="UP001434883"/>
    </source>
</evidence>
<dbReference type="PROSITE" id="PS51393">
    <property type="entry name" value="LIPOXYGENASE_3"/>
    <property type="match status" value="1"/>
</dbReference>
<evidence type="ECO:0000259" key="4">
    <source>
        <dbReference type="PROSITE" id="PS51393"/>
    </source>
</evidence>
<keyword evidence="2" id="KW-0223">Dioxygenase</keyword>
<protein>
    <recommendedName>
        <fullName evidence="4">Lipoxygenase domain-containing protein</fullName>
    </recommendedName>
</protein>
<organism evidence="5 6">
    <name type="scientific">Xenoophorus captivus</name>
    <dbReference type="NCBI Taxonomy" id="1517983"/>
    <lineage>
        <taxon>Eukaryota</taxon>
        <taxon>Metazoa</taxon>
        <taxon>Chordata</taxon>
        <taxon>Craniata</taxon>
        <taxon>Vertebrata</taxon>
        <taxon>Euteleostomi</taxon>
        <taxon>Actinopterygii</taxon>
        <taxon>Neopterygii</taxon>
        <taxon>Teleostei</taxon>
        <taxon>Neoteleostei</taxon>
        <taxon>Acanthomorphata</taxon>
        <taxon>Ovalentaria</taxon>
        <taxon>Atherinomorphae</taxon>
        <taxon>Cyprinodontiformes</taxon>
        <taxon>Goodeidae</taxon>
        <taxon>Xenoophorus</taxon>
    </lineage>
</organism>
<evidence type="ECO:0000313" key="5">
    <source>
        <dbReference type="EMBL" id="MEQ2204685.1"/>
    </source>
</evidence>
<keyword evidence="6" id="KW-1185">Reference proteome</keyword>
<gene>
    <name evidence="5" type="ORF">XENOCAPTIV_017008</name>
</gene>
<dbReference type="EMBL" id="JAHRIN010037147">
    <property type="protein sequence ID" value="MEQ2204685.1"/>
    <property type="molecule type" value="Genomic_DNA"/>
</dbReference>
<dbReference type="InterPro" id="IPR036226">
    <property type="entry name" value="LipOase_C_sf"/>
</dbReference>
<dbReference type="SUPFAM" id="SSF48484">
    <property type="entry name" value="Lipoxigenase"/>
    <property type="match status" value="1"/>
</dbReference>
<keyword evidence="3" id="KW-0560">Oxidoreductase</keyword>
<feature type="non-terminal residue" evidence="5">
    <location>
        <position position="1"/>
    </location>
</feature>
<accession>A0ABV0R994</accession>
<feature type="domain" description="Lipoxygenase" evidence="4">
    <location>
        <begin position="1"/>
        <end position="190"/>
    </location>
</feature>
<sequence length="190" mass="21586">FVKGILKYYYKTDCDVENDPELQKWIGDIFEHGFLSQSSTGIPQKFTTVDELIKFVTMVMFTCSAQHAAVNSGQYDYGSWMPNTPISLQLPPPTKKGEATEETMLATFPDVNTTVQGIDTMFLLSKQSSDSVLLGQYPEEHFTEDFPREKIKEFQGNLEVLSMGINVRNRMLKVPYTYMDPKKVENSVAI</sequence>
<dbReference type="InterPro" id="IPR000907">
    <property type="entry name" value="LipOase"/>
</dbReference>
<reference evidence="5 6" key="1">
    <citation type="submission" date="2021-06" db="EMBL/GenBank/DDBJ databases">
        <authorList>
            <person name="Palmer J.M."/>
        </authorList>
    </citation>
    <scope>NUCLEOTIDE SEQUENCE [LARGE SCALE GENOMIC DNA]</scope>
    <source>
        <strain evidence="5 6">XC_2019</strain>
        <tissue evidence="5">Muscle</tissue>
    </source>
</reference>
<evidence type="ECO:0000256" key="1">
    <source>
        <dbReference type="ARBA" id="ARBA00022723"/>
    </source>
</evidence>
<evidence type="ECO:0000256" key="3">
    <source>
        <dbReference type="ARBA" id="ARBA00023002"/>
    </source>
</evidence>
<dbReference type="Pfam" id="PF00305">
    <property type="entry name" value="Lipoxygenase"/>
    <property type="match status" value="1"/>
</dbReference>